<organism evidence="2 3">
    <name type="scientific">Streptococcus parauberis KRS-02083</name>
    <dbReference type="NCBI Taxonomy" id="1207545"/>
    <lineage>
        <taxon>Bacteria</taxon>
        <taxon>Bacillati</taxon>
        <taxon>Bacillota</taxon>
        <taxon>Bacilli</taxon>
        <taxon>Lactobacillales</taxon>
        <taxon>Streptococcaceae</taxon>
        <taxon>Streptococcus</taxon>
    </lineage>
</organism>
<protein>
    <recommendedName>
        <fullName evidence="4">Phage protein</fullName>
    </recommendedName>
</protein>
<evidence type="ECO:0000256" key="1">
    <source>
        <dbReference type="SAM" id="Phobius"/>
    </source>
</evidence>
<keyword evidence="1" id="KW-1133">Transmembrane helix</keyword>
<evidence type="ECO:0000313" key="2">
    <source>
        <dbReference type="EMBL" id="EMG25741.1"/>
    </source>
</evidence>
<feature type="transmembrane region" description="Helical" evidence="1">
    <location>
        <begin position="6"/>
        <end position="23"/>
    </location>
</feature>
<comment type="caution">
    <text evidence="2">The sequence shown here is derived from an EMBL/GenBank/DDBJ whole genome shotgun (WGS) entry which is preliminary data.</text>
</comment>
<keyword evidence="1" id="KW-0472">Membrane</keyword>
<dbReference type="RefSeq" id="WP_003108343.1">
    <property type="nucleotide sequence ID" value="NZ_ALYM01000003.1"/>
</dbReference>
<gene>
    <name evidence="2" type="ORF">SPJ1_1152</name>
</gene>
<reference evidence="2 3" key="1">
    <citation type="journal article" date="2013" name="PLoS ONE">
        <title>Comparative Genomic Characterization of Three Streptococcus parauberis Strains in Fish Pathogen, as Assessed by Wide-Genome Analyses.</title>
        <authorList>
            <person name="Nho S.W."/>
            <person name="Hikima J."/>
            <person name="Park S.B."/>
            <person name="Jang H.B."/>
            <person name="Cha I.S."/>
            <person name="Yasuike M."/>
            <person name="Nakamura Y."/>
            <person name="Fujiwara A."/>
            <person name="Sano M."/>
            <person name="Kanai K."/>
            <person name="Kondo H."/>
            <person name="Hirono I."/>
            <person name="Takeyama H."/>
            <person name="Aoki T."/>
            <person name="Jung T.S."/>
        </authorList>
    </citation>
    <scope>NUCLEOTIDE SEQUENCE [LARGE SCALE GENOMIC DNA]</scope>
    <source>
        <strain evidence="2 3">KRS-02083</strain>
    </source>
</reference>
<dbReference type="Proteomes" id="UP000011769">
    <property type="component" value="Unassembled WGS sequence"/>
</dbReference>
<keyword evidence="3" id="KW-1185">Reference proteome</keyword>
<sequence length="57" mass="6480">MELTIAQSLTVIAILFPLLIMLLKSDNTITIETKEKVEIPKRNPYYGAVIQQSGRIY</sequence>
<evidence type="ECO:0008006" key="4">
    <source>
        <dbReference type="Google" id="ProtNLM"/>
    </source>
</evidence>
<keyword evidence="1" id="KW-0812">Transmembrane</keyword>
<evidence type="ECO:0000313" key="3">
    <source>
        <dbReference type="Proteomes" id="UP000011769"/>
    </source>
</evidence>
<accession>A0ABN0ISB7</accession>
<name>A0ABN0ISB7_9STRE</name>
<proteinExistence type="predicted"/>
<dbReference type="EMBL" id="ALYM01000003">
    <property type="protein sequence ID" value="EMG25741.1"/>
    <property type="molecule type" value="Genomic_DNA"/>
</dbReference>